<dbReference type="EMBL" id="CBXG010000016">
    <property type="protein sequence ID" value="CDM03861.1"/>
    <property type="molecule type" value="Genomic_DNA"/>
</dbReference>
<organism evidence="1 3">
    <name type="scientific">Bacteroides xylanisolvens SD CC 1b</name>
    <dbReference type="NCBI Taxonomy" id="702447"/>
    <lineage>
        <taxon>Bacteria</taxon>
        <taxon>Pseudomonadati</taxon>
        <taxon>Bacteroidota</taxon>
        <taxon>Bacteroidia</taxon>
        <taxon>Bacteroidales</taxon>
        <taxon>Bacteroidaceae</taxon>
        <taxon>Bacteroides</taxon>
    </lineage>
</organism>
<comment type="caution">
    <text evidence="1">The sequence shown here is derived from an EMBL/GenBank/DDBJ whole genome shotgun (WGS) entry which is preliminary data.</text>
</comment>
<dbReference type="EMBL" id="CBXG010000046">
    <property type="protein sequence ID" value="CDM06570.1"/>
    <property type="molecule type" value="Genomic_DNA"/>
</dbReference>
<dbReference type="PANTHER" id="PTHR41260">
    <property type="entry name" value="PROTEIN ECSC"/>
    <property type="match status" value="1"/>
</dbReference>
<evidence type="ECO:0000313" key="2">
    <source>
        <dbReference type="EMBL" id="CDM06570.1"/>
    </source>
</evidence>
<gene>
    <name evidence="1" type="ORF">BN890_14280</name>
    <name evidence="2" type="ORF">BN890_41730</name>
</gene>
<reference evidence="1 3" key="1">
    <citation type="submission" date="2013-12" db="EMBL/GenBank/DDBJ databases">
        <title>Improved hybrid genome assemblies of Bacteroides xylanisolvens SD CC 1b and Bacteroides xylanisolvens SD CC 2a using Illumina and 454 Sequencing.</title>
        <authorList>
            <person name="Ramaraj T."/>
            <person name="Sundararajan A."/>
            <person name="Mudge J."/>
            <person name="Schilkey F.D."/>
            <person name="Delvecchio V."/>
            <person name="Donlon M."/>
            <person name="Ziemer C."/>
        </authorList>
    </citation>
    <scope>NUCLEOTIDE SEQUENCE [LARGE SCALE GENOMIC DNA]</scope>
</reference>
<dbReference type="Pfam" id="PF12787">
    <property type="entry name" value="EcsC"/>
    <property type="match status" value="1"/>
</dbReference>
<dbReference type="InterPro" id="IPR024787">
    <property type="entry name" value="EcsC"/>
</dbReference>
<evidence type="ECO:0000313" key="1">
    <source>
        <dbReference type="EMBL" id="CDM03861.1"/>
    </source>
</evidence>
<evidence type="ECO:0000313" key="3">
    <source>
        <dbReference type="Proteomes" id="UP000019380"/>
    </source>
</evidence>
<accession>D4VK06</accession>
<proteinExistence type="predicted"/>
<protein>
    <submittedName>
        <fullName evidence="1">Cation-transporting ATPase, E1-E2 family</fullName>
    </submittedName>
</protein>
<dbReference type="RefSeq" id="WP_004313369.1">
    <property type="nucleotide sequence ID" value="NZ_ADKP01000088.1"/>
</dbReference>
<sequence length="268" mass="29449">MNIYEEGQIKDIKIWKATEPSVVSKAVGYMTKPIVLVANRIIPQKAIQGALTGSNTLAKLITDEQDIIRDAKVNSIIELKTKDLQLSDKLADEVHNWALAGLGLEGGVAGFFGLPGMFVDIPMVVTIALRTIHKIGICYGYKALTLEDTQFVYSIMSVAGSNSMQEKNMALVTLKQLNVILVKQSWKKMAEKATVNKYCNEAILITIKSLAKQLGINITKRKAIQAIPLIGAGVGATMNIAFINDICWAARRSFQERWLIDNGKVQSI</sequence>
<dbReference type="AlphaFoldDB" id="D4VK06"/>
<dbReference type="Proteomes" id="UP000019380">
    <property type="component" value="Unassembled WGS sequence"/>
</dbReference>
<dbReference type="PANTHER" id="PTHR41260:SF1">
    <property type="entry name" value="PROTEIN ECSC"/>
    <property type="match status" value="1"/>
</dbReference>
<name>D4VK06_9BACE</name>